<sequence>EMKQRVVAMHYHLHSPHEHIALALKISVRSVENILHELRTTGQLRPPGHSSEHILGRPRILDAVDVDFLVWLIQQTPDLYVEELQEELWVVRAVDACERTIVQALKRRGFTRKRVR</sequence>
<feature type="non-terminal residue" evidence="1">
    <location>
        <position position="116"/>
    </location>
</feature>
<accession>A0AAD6YH85</accession>
<comment type="caution">
    <text evidence="1">The sequence shown here is derived from an EMBL/GenBank/DDBJ whole genome shotgun (WGS) entry which is preliminary data.</text>
</comment>
<evidence type="ECO:0008006" key="3">
    <source>
        <dbReference type="Google" id="ProtNLM"/>
    </source>
</evidence>
<dbReference type="Proteomes" id="UP001219525">
    <property type="component" value="Unassembled WGS sequence"/>
</dbReference>
<keyword evidence="2" id="KW-1185">Reference proteome</keyword>
<organism evidence="1 2">
    <name type="scientific">Mycena pura</name>
    <dbReference type="NCBI Taxonomy" id="153505"/>
    <lineage>
        <taxon>Eukaryota</taxon>
        <taxon>Fungi</taxon>
        <taxon>Dikarya</taxon>
        <taxon>Basidiomycota</taxon>
        <taxon>Agaricomycotina</taxon>
        <taxon>Agaricomycetes</taxon>
        <taxon>Agaricomycetidae</taxon>
        <taxon>Agaricales</taxon>
        <taxon>Marasmiineae</taxon>
        <taxon>Mycenaceae</taxon>
        <taxon>Mycena</taxon>
    </lineage>
</organism>
<name>A0AAD6YH85_9AGAR</name>
<evidence type="ECO:0000313" key="2">
    <source>
        <dbReference type="Proteomes" id="UP001219525"/>
    </source>
</evidence>
<gene>
    <name evidence="1" type="ORF">GGX14DRAFT_316420</name>
</gene>
<reference evidence="1" key="1">
    <citation type="submission" date="2023-03" db="EMBL/GenBank/DDBJ databases">
        <title>Massive genome expansion in bonnet fungi (Mycena s.s.) driven by repeated elements and novel gene families across ecological guilds.</title>
        <authorList>
            <consortium name="Lawrence Berkeley National Laboratory"/>
            <person name="Harder C.B."/>
            <person name="Miyauchi S."/>
            <person name="Viragh M."/>
            <person name="Kuo A."/>
            <person name="Thoen E."/>
            <person name="Andreopoulos B."/>
            <person name="Lu D."/>
            <person name="Skrede I."/>
            <person name="Drula E."/>
            <person name="Henrissat B."/>
            <person name="Morin E."/>
            <person name="Kohler A."/>
            <person name="Barry K."/>
            <person name="LaButti K."/>
            <person name="Morin E."/>
            <person name="Salamov A."/>
            <person name="Lipzen A."/>
            <person name="Mereny Z."/>
            <person name="Hegedus B."/>
            <person name="Baldrian P."/>
            <person name="Stursova M."/>
            <person name="Weitz H."/>
            <person name="Taylor A."/>
            <person name="Grigoriev I.V."/>
            <person name="Nagy L.G."/>
            <person name="Martin F."/>
            <person name="Kauserud H."/>
        </authorList>
    </citation>
    <scope>NUCLEOTIDE SEQUENCE</scope>
    <source>
        <strain evidence="1">9144</strain>
    </source>
</reference>
<feature type="non-terminal residue" evidence="1">
    <location>
        <position position="1"/>
    </location>
</feature>
<dbReference type="SUPFAM" id="SSF46689">
    <property type="entry name" value="Homeodomain-like"/>
    <property type="match status" value="1"/>
</dbReference>
<evidence type="ECO:0000313" key="1">
    <source>
        <dbReference type="EMBL" id="KAJ7209776.1"/>
    </source>
</evidence>
<dbReference type="AlphaFoldDB" id="A0AAD6YH85"/>
<dbReference type="InterPro" id="IPR009057">
    <property type="entry name" value="Homeodomain-like_sf"/>
</dbReference>
<dbReference type="EMBL" id="JARJCW010000030">
    <property type="protein sequence ID" value="KAJ7209776.1"/>
    <property type="molecule type" value="Genomic_DNA"/>
</dbReference>
<proteinExistence type="predicted"/>
<protein>
    <recommendedName>
        <fullName evidence="3">Transposase</fullName>
    </recommendedName>
</protein>